<feature type="region of interest" description="Disordered" evidence="6">
    <location>
        <begin position="198"/>
        <end position="229"/>
    </location>
</feature>
<comment type="caution">
    <text evidence="8">The sequence shown here is derived from an EMBL/GenBank/DDBJ whole genome shotgun (WGS) entry which is preliminary data.</text>
</comment>
<dbReference type="Gene3D" id="1.10.357.10">
    <property type="entry name" value="Tetracycline Repressor, domain 2"/>
    <property type="match status" value="1"/>
</dbReference>
<feature type="domain" description="HTH tetR-type" evidence="7">
    <location>
        <begin position="10"/>
        <end position="70"/>
    </location>
</feature>
<dbReference type="PANTHER" id="PTHR30055">
    <property type="entry name" value="HTH-TYPE TRANSCRIPTIONAL REGULATOR RUTR"/>
    <property type="match status" value="1"/>
</dbReference>
<evidence type="ECO:0000256" key="4">
    <source>
        <dbReference type="ARBA" id="ARBA00023163"/>
    </source>
</evidence>
<reference evidence="8 9" key="1">
    <citation type="submission" date="2024-02" db="EMBL/GenBank/DDBJ databases">
        <title>Expansion and revision of Xanthobacter and proposal of Roseixanthobacter gen. nov.</title>
        <authorList>
            <person name="Soltysiak M.P.M."/>
            <person name="Jalihal A."/>
            <person name="Ory A."/>
            <person name="Chrisophersen C."/>
            <person name="Lee A.D."/>
            <person name="Boulton J."/>
            <person name="Springer M."/>
        </authorList>
    </citation>
    <scope>NUCLEOTIDE SEQUENCE [LARGE SCALE GENOMIC DNA]</scope>
    <source>
        <strain evidence="8 9">23A</strain>
    </source>
</reference>
<evidence type="ECO:0000256" key="3">
    <source>
        <dbReference type="ARBA" id="ARBA00023125"/>
    </source>
</evidence>
<keyword evidence="3 5" id="KW-0238">DNA-binding</keyword>
<evidence type="ECO:0000313" key="9">
    <source>
        <dbReference type="Proteomes" id="UP001604002"/>
    </source>
</evidence>
<keyword evidence="1" id="KW-0678">Repressor</keyword>
<evidence type="ECO:0000256" key="5">
    <source>
        <dbReference type="PROSITE-ProRule" id="PRU00335"/>
    </source>
</evidence>
<dbReference type="RefSeq" id="WP_393992265.1">
    <property type="nucleotide sequence ID" value="NZ_JBAFVH010000004.1"/>
</dbReference>
<feature type="compositionally biased region" description="Basic and acidic residues" evidence="6">
    <location>
        <begin position="208"/>
        <end position="229"/>
    </location>
</feature>
<dbReference type="InterPro" id="IPR001647">
    <property type="entry name" value="HTH_TetR"/>
</dbReference>
<evidence type="ECO:0000256" key="1">
    <source>
        <dbReference type="ARBA" id="ARBA00022491"/>
    </source>
</evidence>
<dbReference type="InterPro" id="IPR050109">
    <property type="entry name" value="HTH-type_TetR-like_transc_reg"/>
</dbReference>
<dbReference type="SUPFAM" id="SSF48498">
    <property type="entry name" value="Tetracyclin repressor-like, C-terminal domain"/>
    <property type="match status" value="1"/>
</dbReference>
<keyword evidence="2" id="KW-0805">Transcription regulation</keyword>
<dbReference type="Gene3D" id="1.10.10.60">
    <property type="entry name" value="Homeodomain-like"/>
    <property type="match status" value="1"/>
</dbReference>
<dbReference type="SUPFAM" id="SSF46689">
    <property type="entry name" value="Homeodomain-like"/>
    <property type="match status" value="1"/>
</dbReference>
<feature type="DNA-binding region" description="H-T-H motif" evidence="5">
    <location>
        <begin position="33"/>
        <end position="52"/>
    </location>
</feature>
<dbReference type="Pfam" id="PF00440">
    <property type="entry name" value="TetR_N"/>
    <property type="match status" value="1"/>
</dbReference>
<keyword evidence="4" id="KW-0804">Transcription</keyword>
<gene>
    <name evidence="8" type="ORF">V5F32_09375</name>
</gene>
<proteinExistence type="predicted"/>
<evidence type="ECO:0000259" key="7">
    <source>
        <dbReference type="PROSITE" id="PS50977"/>
    </source>
</evidence>
<dbReference type="InterPro" id="IPR009057">
    <property type="entry name" value="Homeodomain-like_sf"/>
</dbReference>
<dbReference type="InterPro" id="IPR041490">
    <property type="entry name" value="KstR2_TetR_C"/>
</dbReference>
<dbReference type="PRINTS" id="PR00455">
    <property type="entry name" value="HTHTETR"/>
</dbReference>
<dbReference type="Pfam" id="PF17932">
    <property type="entry name" value="TetR_C_24"/>
    <property type="match status" value="1"/>
</dbReference>
<protein>
    <submittedName>
        <fullName evidence="8">TetR/AcrR family transcriptional regulator</fullName>
    </submittedName>
</protein>
<dbReference type="InterPro" id="IPR036271">
    <property type="entry name" value="Tet_transcr_reg_TetR-rel_C_sf"/>
</dbReference>
<keyword evidence="9" id="KW-1185">Reference proteome</keyword>
<dbReference type="Proteomes" id="UP001604002">
    <property type="component" value="Unassembled WGS sequence"/>
</dbReference>
<evidence type="ECO:0000313" key="8">
    <source>
        <dbReference type="EMBL" id="MFG1372371.1"/>
    </source>
</evidence>
<dbReference type="EMBL" id="JBAFVH010000004">
    <property type="protein sequence ID" value="MFG1372371.1"/>
    <property type="molecule type" value="Genomic_DNA"/>
</dbReference>
<name>A0ABW6ZUF0_9HYPH</name>
<dbReference type="PROSITE" id="PS50977">
    <property type="entry name" value="HTH_TETR_2"/>
    <property type="match status" value="1"/>
</dbReference>
<sequence>MARTRSAEYDNIHDTILERAASVFAQRGYAATSIGDIAEACECSKSRLYHYFTSKEAILSDMLTSHVESLLMKCRQTLYGYQDPEERFRQLTRLFLDVYSVSRDQHVALLTCSEFLAPETRKVLVAKQRELIAYVRDILLQLRPDLAKDSTMAHVDTMLFFGMINWTYTWYHADGAVAPSELADRTVDLFVNGYAHAAAPSNGTHPHAKQDARHPARQDGRADPRSGKD</sequence>
<accession>A0ABW6ZUF0</accession>
<evidence type="ECO:0000256" key="2">
    <source>
        <dbReference type="ARBA" id="ARBA00023015"/>
    </source>
</evidence>
<dbReference type="PANTHER" id="PTHR30055:SF175">
    <property type="entry name" value="HTH-TYPE TRANSCRIPTIONAL REPRESSOR KSTR2"/>
    <property type="match status" value="1"/>
</dbReference>
<evidence type="ECO:0000256" key="6">
    <source>
        <dbReference type="SAM" id="MobiDB-lite"/>
    </source>
</evidence>
<organism evidence="8 9">
    <name type="scientific">Xanthobacter oligotrophicus</name>
    <dbReference type="NCBI Taxonomy" id="2607286"/>
    <lineage>
        <taxon>Bacteria</taxon>
        <taxon>Pseudomonadati</taxon>
        <taxon>Pseudomonadota</taxon>
        <taxon>Alphaproteobacteria</taxon>
        <taxon>Hyphomicrobiales</taxon>
        <taxon>Xanthobacteraceae</taxon>
        <taxon>Xanthobacter</taxon>
    </lineage>
</organism>